<reference evidence="1 2" key="2">
    <citation type="journal article" date="2012" name="Stand. Genomic Sci.">
        <title>Complete genome sequence of the facultatively anaerobic, appendaged bacterium Muricauda ruestringensis type strain (B1(T)).</title>
        <authorList>
            <person name="Huntemann M."/>
            <person name="Teshima H."/>
            <person name="Lapidus A."/>
            <person name="Nolan M."/>
            <person name="Lucas S."/>
            <person name="Hammon N."/>
            <person name="Deshpande S."/>
            <person name="Cheng J.F."/>
            <person name="Tapia R."/>
            <person name="Goodwin L.A."/>
            <person name="Pitluck S."/>
            <person name="Liolios K."/>
            <person name="Pagani I."/>
            <person name="Ivanova N."/>
            <person name="Mavromatis K."/>
            <person name="Mikhailova N."/>
            <person name="Pati A."/>
            <person name="Chen A."/>
            <person name="Palaniappan K."/>
            <person name="Land M."/>
            <person name="Hauser L."/>
            <person name="Pan C."/>
            <person name="Brambilla E.M."/>
            <person name="Rohde M."/>
            <person name="Spring S."/>
            <person name="Goker M."/>
            <person name="Detter J.C."/>
            <person name="Bristow J."/>
            <person name="Eisen J.A."/>
            <person name="Markowitz V."/>
            <person name="Hugenholtz P."/>
            <person name="Kyrpides N.C."/>
            <person name="Klenk H.P."/>
            <person name="Woyke T."/>
        </authorList>
    </citation>
    <scope>NUCLEOTIDE SEQUENCE [LARGE SCALE GENOMIC DNA]</scope>
    <source>
        <strain evidence="2">DSM 13258 / LMG 19739 / B1</strain>
    </source>
</reference>
<reference evidence="2" key="1">
    <citation type="submission" date="2011-08" db="EMBL/GenBank/DDBJ databases">
        <title>The complete genome of Muricauda ruestringensis DSM 13258.</title>
        <authorList>
            <person name="Lucas S."/>
            <person name="Han J."/>
            <person name="Lapidus A."/>
            <person name="Bruce D."/>
            <person name="Goodwin L."/>
            <person name="Pitluck S."/>
            <person name="Peters L."/>
            <person name="Kyrpides N."/>
            <person name="Mavromatis K."/>
            <person name="Ivanova N."/>
            <person name="Ovchinnikova G."/>
            <person name="Teshima H."/>
            <person name="Detter J.C."/>
            <person name="Tapia R."/>
            <person name="Han C."/>
            <person name="Land M."/>
            <person name="Hauser L."/>
            <person name="Markowitz V."/>
            <person name="Cheng J.-F."/>
            <person name="Hugenholtz P."/>
            <person name="Woyke T."/>
            <person name="Wu D."/>
            <person name="Spring S."/>
            <person name="Schroeder M."/>
            <person name="Brambilla E."/>
            <person name="Klenk H.-P."/>
            <person name="Eisen J.A."/>
        </authorList>
    </citation>
    <scope>NUCLEOTIDE SEQUENCE [LARGE SCALE GENOMIC DNA]</scope>
    <source>
        <strain evidence="2">DSM 13258 / LMG 19739 / B1</strain>
    </source>
</reference>
<keyword evidence="2" id="KW-1185">Reference proteome</keyword>
<dbReference type="KEGG" id="mrs:Murru_2132"/>
<dbReference type="OrthoDB" id="1319634at2"/>
<organism evidence="1 2">
    <name type="scientific">Allomuricauda ruestringensis (strain DSM 13258 / CIP 107369 / LMG 19739 / B1)</name>
    <name type="common">Muricauda ruestringensis</name>
    <dbReference type="NCBI Taxonomy" id="886377"/>
    <lineage>
        <taxon>Bacteria</taxon>
        <taxon>Pseudomonadati</taxon>
        <taxon>Bacteroidota</taxon>
        <taxon>Flavobacteriia</taxon>
        <taxon>Flavobacteriales</taxon>
        <taxon>Flavobacteriaceae</taxon>
        <taxon>Flagellimonas</taxon>
    </lineage>
</organism>
<dbReference type="EMBL" id="CP002999">
    <property type="protein sequence ID" value="AEM71171.1"/>
    <property type="molecule type" value="Genomic_DNA"/>
</dbReference>
<dbReference type="AlphaFoldDB" id="G2PM74"/>
<dbReference type="HOGENOM" id="CLU_1916308_0_0_10"/>
<protein>
    <submittedName>
        <fullName evidence="1">Uncharacterized protein</fullName>
    </submittedName>
</protein>
<dbReference type="RefSeq" id="WP_014033452.1">
    <property type="nucleotide sequence ID" value="NC_015945.1"/>
</dbReference>
<dbReference type="Proteomes" id="UP000008908">
    <property type="component" value="Chromosome"/>
</dbReference>
<dbReference type="STRING" id="886377.Murru_2132"/>
<gene>
    <name evidence="1" type="ordered locus">Murru_2132</name>
</gene>
<proteinExistence type="predicted"/>
<evidence type="ECO:0000313" key="2">
    <source>
        <dbReference type="Proteomes" id="UP000008908"/>
    </source>
</evidence>
<accession>G2PM74</accession>
<sequence length="116" mass="12956">MKNITKLVLGIAFCLGSCSPKISTSIRKEYETLNYEEEVVVLQINDKQPDDAEVLGIVKVGDTGFSTKCNYETVLDKAKLEARKAGGNGIRITKHKKPNFWSTCHRIDALILRLSE</sequence>
<evidence type="ECO:0000313" key="1">
    <source>
        <dbReference type="EMBL" id="AEM71171.1"/>
    </source>
</evidence>
<name>G2PM74_ALLRU</name>
<dbReference type="eggNOG" id="COG3637">
    <property type="taxonomic scope" value="Bacteria"/>
</dbReference>